<dbReference type="InterPro" id="IPR000529">
    <property type="entry name" value="Ribosomal_bS6"/>
</dbReference>
<dbReference type="OrthoDB" id="9812702at2"/>
<dbReference type="GO" id="GO:0005737">
    <property type="term" value="C:cytoplasm"/>
    <property type="evidence" value="ECO:0007669"/>
    <property type="project" value="UniProtKB-ARBA"/>
</dbReference>
<dbReference type="PANTHER" id="PTHR21011:SF1">
    <property type="entry name" value="SMALL RIBOSOMAL SUBUNIT PROTEIN BS6M"/>
    <property type="match status" value="1"/>
</dbReference>
<dbReference type="PANTHER" id="PTHR21011">
    <property type="entry name" value="MITOCHONDRIAL 28S RIBOSOMAL PROTEIN S6"/>
    <property type="match status" value="1"/>
</dbReference>
<dbReference type="GO" id="GO:1990904">
    <property type="term" value="C:ribonucleoprotein complex"/>
    <property type="evidence" value="ECO:0007669"/>
    <property type="project" value="UniProtKB-KW"/>
</dbReference>
<keyword evidence="3" id="KW-0687">Ribonucleoprotein</keyword>
<evidence type="ECO:0000256" key="2">
    <source>
        <dbReference type="ARBA" id="ARBA00035294"/>
    </source>
</evidence>
<dbReference type="InterPro" id="IPR035980">
    <property type="entry name" value="Ribosomal_bS6_sf"/>
</dbReference>
<keyword evidence="5" id="KW-1185">Reference proteome</keyword>
<evidence type="ECO:0000256" key="3">
    <source>
        <dbReference type="HAMAP-Rule" id="MF_00360"/>
    </source>
</evidence>
<keyword evidence="3" id="KW-0699">rRNA-binding</keyword>
<keyword evidence="3" id="KW-0694">RNA-binding</keyword>
<dbReference type="InterPro" id="IPR020814">
    <property type="entry name" value="Ribosomal_S6_plastid/chlpt"/>
</dbReference>
<proteinExistence type="inferred from homology"/>
<dbReference type="EMBL" id="CP042467">
    <property type="protein sequence ID" value="QED27006.1"/>
    <property type="molecule type" value="Genomic_DNA"/>
</dbReference>
<comment type="function">
    <text evidence="3">Binds together with bS18 to 16S ribosomal RNA.</text>
</comment>
<gene>
    <name evidence="3 4" type="primary">rpsF</name>
    <name evidence="4" type="ORF">FRD01_07070</name>
</gene>
<dbReference type="GO" id="GO:0070181">
    <property type="term" value="F:small ribosomal subunit rRNA binding"/>
    <property type="evidence" value="ECO:0007669"/>
    <property type="project" value="TreeGrafter"/>
</dbReference>
<dbReference type="GO" id="GO:0005840">
    <property type="term" value="C:ribosome"/>
    <property type="evidence" value="ECO:0007669"/>
    <property type="project" value="UniProtKB-KW"/>
</dbReference>
<dbReference type="AlphaFoldDB" id="A0A5B8XTN4"/>
<dbReference type="HAMAP" id="MF_00360">
    <property type="entry name" value="Ribosomal_bS6"/>
    <property type="match status" value="1"/>
</dbReference>
<dbReference type="SUPFAM" id="SSF54995">
    <property type="entry name" value="Ribosomal protein S6"/>
    <property type="match status" value="1"/>
</dbReference>
<dbReference type="GO" id="GO:0003735">
    <property type="term" value="F:structural constituent of ribosome"/>
    <property type="evidence" value="ECO:0007669"/>
    <property type="project" value="InterPro"/>
</dbReference>
<keyword evidence="3 4" id="KW-0689">Ribosomal protein</keyword>
<dbReference type="Proteomes" id="UP000321595">
    <property type="component" value="Chromosome"/>
</dbReference>
<reference evidence="4 5" key="1">
    <citation type="submission" date="2019-08" db="EMBL/GenBank/DDBJ databases">
        <authorList>
            <person name="Liang Q."/>
        </authorList>
    </citation>
    <scope>NUCLEOTIDE SEQUENCE [LARGE SCALE GENOMIC DNA]</scope>
    <source>
        <strain evidence="4 5">V1718</strain>
    </source>
</reference>
<accession>A0A5B8XTN4</accession>
<dbReference type="KEGG" id="bbae:FRD01_07070"/>
<dbReference type="CDD" id="cd00473">
    <property type="entry name" value="bS6"/>
    <property type="match status" value="1"/>
</dbReference>
<dbReference type="NCBIfam" id="TIGR00166">
    <property type="entry name" value="S6"/>
    <property type="match status" value="1"/>
</dbReference>
<protein>
    <recommendedName>
        <fullName evidence="2 3">Small ribosomal subunit protein bS6</fullName>
    </recommendedName>
</protein>
<evidence type="ECO:0000256" key="1">
    <source>
        <dbReference type="ARBA" id="ARBA00009512"/>
    </source>
</evidence>
<dbReference type="InterPro" id="IPR014717">
    <property type="entry name" value="Transl_elong_EF1B/ribsomal_bS6"/>
</dbReference>
<organism evidence="4 5">
    <name type="scientific">Microvenator marinus</name>
    <dbReference type="NCBI Taxonomy" id="2600177"/>
    <lineage>
        <taxon>Bacteria</taxon>
        <taxon>Deltaproteobacteria</taxon>
        <taxon>Bradymonadales</taxon>
        <taxon>Microvenatoraceae</taxon>
        <taxon>Microvenator</taxon>
    </lineage>
</organism>
<sequence length="137" mass="16162">MSTRLKVAVERQREYETVYILRPGVSPEDVTKTRERVEGVIENTGGHMLRFDDWGLRRLAYEVRDRTDASYHERGHYQYYRFLAPATTVAEIERNLRILDPVLKFLTVKLQEDLIPEERLARGVEEEVHDVLMGEEE</sequence>
<evidence type="ECO:0000313" key="5">
    <source>
        <dbReference type="Proteomes" id="UP000321595"/>
    </source>
</evidence>
<dbReference type="Pfam" id="PF01250">
    <property type="entry name" value="Ribosomal_S6"/>
    <property type="match status" value="1"/>
</dbReference>
<name>A0A5B8XTN4_9DELT</name>
<dbReference type="Gene3D" id="3.30.70.60">
    <property type="match status" value="1"/>
</dbReference>
<dbReference type="GO" id="GO:0006412">
    <property type="term" value="P:translation"/>
    <property type="evidence" value="ECO:0007669"/>
    <property type="project" value="UniProtKB-UniRule"/>
</dbReference>
<comment type="similarity">
    <text evidence="1 3">Belongs to the bacterial ribosomal protein bS6 family.</text>
</comment>
<evidence type="ECO:0000313" key="4">
    <source>
        <dbReference type="EMBL" id="QED27006.1"/>
    </source>
</evidence>